<protein>
    <recommendedName>
        <fullName evidence="10">CDP-diacylglycerol--glycerol-3-phosphate 3-phosphatidyltransferase</fullName>
        <ecNumber evidence="10">2.7.8.5</ecNumber>
    </recommendedName>
</protein>
<comment type="subcellular location">
    <subcellularLocation>
        <location evidence="10">Mitochondrion</location>
    </subcellularLocation>
</comment>
<keyword evidence="5" id="KW-0677">Repeat</keyword>
<accession>A0A0B1P3U3</accession>
<dbReference type="PROSITE" id="PS50035">
    <property type="entry name" value="PLD"/>
    <property type="match status" value="1"/>
</dbReference>
<keyword evidence="10" id="KW-0067">ATP-binding</keyword>
<keyword evidence="8 10" id="KW-1208">Phospholipid metabolism</keyword>
<comment type="function">
    <text evidence="10">Functions in the biosynthesis of the anionic phospholipids phosphatidylglycerol and cardiolipin.</text>
</comment>
<dbReference type="InterPro" id="IPR001736">
    <property type="entry name" value="PLipase_D/transphosphatidylase"/>
</dbReference>
<keyword evidence="7 10" id="KW-0594">Phospholipid biosynthesis</keyword>
<evidence type="ECO:0000256" key="6">
    <source>
        <dbReference type="ARBA" id="ARBA00023098"/>
    </source>
</evidence>
<keyword evidence="6 10" id="KW-0443">Lipid metabolism</keyword>
<keyword evidence="3 10" id="KW-0444">Lipid biosynthesis</keyword>
<dbReference type="Proteomes" id="UP000030854">
    <property type="component" value="Unassembled WGS sequence"/>
</dbReference>
<dbReference type="PANTHER" id="PTHR12586">
    <property type="entry name" value="CDP-DIACYLGLYCEROL--SERINE O-PHOSPHATIDYLTRANSFERASE"/>
    <property type="match status" value="1"/>
</dbReference>
<reference evidence="12 13" key="1">
    <citation type="journal article" date="2014" name="BMC Genomics">
        <title>Adaptive genomic structural variation in the grape powdery mildew pathogen, Erysiphe necator.</title>
        <authorList>
            <person name="Jones L."/>
            <person name="Riaz S."/>
            <person name="Morales-Cruz A."/>
            <person name="Amrine K.C."/>
            <person name="McGuire B."/>
            <person name="Gubler W.D."/>
            <person name="Walker M.A."/>
            <person name="Cantu D."/>
        </authorList>
    </citation>
    <scope>NUCLEOTIDE SEQUENCE [LARGE SCALE GENOMIC DNA]</scope>
    <source>
        <strain evidence="13">c</strain>
    </source>
</reference>
<evidence type="ECO:0000256" key="8">
    <source>
        <dbReference type="ARBA" id="ARBA00023264"/>
    </source>
</evidence>
<proteinExistence type="inferred from homology"/>
<evidence type="ECO:0000256" key="9">
    <source>
        <dbReference type="ARBA" id="ARBA00048586"/>
    </source>
</evidence>
<evidence type="ECO:0000256" key="1">
    <source>
        <dbReference type="ARBA" id="ARBA00005042"/>
    </source>
</evidence>
<evidence type="ECO:0000256" key="2">
    <source>
        <dbReference type="ARBA" id="ARBA00010682"/>
    </source>
</evidence>
<dbReference type="GO" id="GO:0031966">
    <property type="term" value="C:mitochondrial membrane"/>
    <property type="evidence" value="ECO:0007669"/>
    <property type="project" value="EnsemblFungi"/>
</dbReference>
<dbReference type="GO" id="GO:0008444">
    <property type="term" value="F:CDP-diacylglycerol-glycerol-3-phosphate 3-phosphatidyltransferase activity"/>
    <property type="evidence" value="ECO:0007669"/>
    <property type="project" value="UniProtKB-EC"/>
</dbReference>
<dbReference type="GO" id="GO:0032049">
    <property type="term" value="P:cardiolipin biosynthetic process"/>
    <property type="evidence" value="ECO:0007669"/>
    <property type="project" value="EnsemblFungi"/>
</dbReference>
<dbReference type="EC" id="2.7.8.5" evidence="10"/>
<evidence type="ECO:0000256" key="3">
    <source>
        <dbReference type="ARBA" id="ARBA00022516"/>
    </source>
</evidence>
<keyword evidence="13" id="KW-1185">Reference proteome</keyword>
<comment type="caution">
    <text evidence="12">The sequence shown here is derived from an EMBL/GenBank/DDBJ whole genome shotgun (WGS) entry which is preliminary data.</text>
</comment>
<evidence type="ECO:0000313" key="12">
    <source>
        <dbReference type="EMBL" id="KHJ32020.1"/>
    </source>
</evidence>
<dbReference type="InterPro" id="IPR016270">
    <property type="entry name" value="PGS1"/>
</dbReference>
<evidence type="ECO:0000256" key="7">
    <source>
        <dbReference type="ARBA" id="ARBA00023209"/>
    </source>
</evidence>
<dbReference type="AlphaFoldDB" id="A0A0B1P3U3"/>
<dbReference type="CDD" id="cd09137">
    <property type="entry name" value="PLDc_PGS1_euk_2"/>
    <property type="match status" value="1"/>
</dbReference>
<dbReference type="GO" id="GO:0005524">
    <property type="term" value="F:ATP binding"/>
    <property type="evidence" value="ECO:0007669"/>
    <property type="project" value="UniProtKB-KW"/>
</dbReference>
<sequence>MIDLLHILTDALRGTRESPSATCASLLVPLITEFGSERIELRMYHTPNLTGLKKRLIPRRINEGWGLQHMKLYGFDDEIIISGANLSNDYFTNRQDRYHLFSSKDITNYFFLLHSTISKLSFLVLPDSQSRNQYKFEWPASNLAPSPLIFPSLYASESSIALEKLPVPREKDNIVEISDFLDTVVYPIVQLNPLSSHSTEFPALKSILSTLISSCYSKSSWTFTAGYFNPTPELTELLLSTASTSNTVITASPWANGFFSSKGVSGLIPSAYTLLLRRFLQIIQRRNRTRNIAIKEWQYGIVGEPNSWTYHAKGIWISLSGTNEQGKSGVDISVIGSSNYTKRSYSLDLEAGVIILTKNTFLKNQLGKERDALERHTKVVTIDELSSPERKVGFRVRVAMWIVNAVGSAL</sequence>
<dbReference type="HOGENOM" id="CLU_030471_1_1_1"/>
<comment type="catalytic activity">
    <reaction evidence="9 10">
        <text>a CDP-1,2-diacyl-sn-glycerol + sn-glycerol 3-phosphate = a 1,2-diacyl-sn-glycero-3-phospho-(1'-sn-glycero-3'-phosphate) + CMP + H(+)</text>
        <dbReference type="Rhea" id="RHEA:12593"/>
        <dbReference type="ChEBI" id="CHEBI:15378"/>
        <dbReference type="ChEBI" id="CHEBI:57597"/>
        <dbReference type="ChEBI" id="CHEBI:58332"/>
        <dbReference type="ChEBI" id="CHEBI:60110"/>
        <dbReference type="ChEBI" id="CHEBI:60377"/>
        <dbReference type="EC" id="2.7.8.5"/>
    </reaction>
</comment>
<dbReference type="OMA" id="WLWDARY"/>
<evidence type="ECO:0000259" key="11">
    <source>
        <dbReference type="PROSITE" id="PS50035"/>
    </source>
</evidence>
<evidence type="ECO:0000256" key="4">
    <source>
        <dbReference type="ARBA" id="ARBA00022679"/>
    </source>
</evidence>
<feature type="domain" description="PLD phosphodiesterase" evidence="11">
    <location>
        <begin position="64"/>
        <end position="90"/>
    </location>
</feature>
<dbReference type="SMART" id="SM00155">
    <property type="entry name" value="PLDc"/>
    <property type="match status" value="2"/>
</dbReference>
<evidence type="ECO:0000313" key="13">
    <source>
        <dbReference type="Proteomes" id="UP000030854"/>
    </source>
</evidence>
<dbReference type="EMBL" id="JNVN01002398">
    <property type="protein sequence ID" value="KHJ32020.1"/>
    <property type="molecule type" value="Genomic_DNA"/>
</dbReference>
<dbReference type="SUPFAM" id="SSF56024">
    <property type="entry name" value="Phospholipase D/nuclease"/>
    <property type="match status" value="1"/>
</dbReference>
<keyword evidence="10" id="KW-0547">Nucleotide-binding</keyword>
<evidence type="ECO:0000256" key="10">
    <source>
        <dbReference type="RuleBase" id="RU365024"/>
    </source>
</evidence>
<gene>
    <name evidence="12" type="ORF">EV44_g5192</name>
</gene>
<name>A0A0B1P3U3_UNCNE</name>
<dbReference type="STRING" id="52586.A0A0B1P3U3"/>
<organism evidence="12 13">
    <name type="scientific">Uncinula necator</name>
    <name type="common">Grape powdery mildew</name>
    <dbReference type="NCBI Taxonomy" id="52586"/>
    <lineage>
        <taxon>Eukaryota</taxon>
        <taxon>Fungi</taxon>
        <taxon>Dikarya</taxon>
        <taxon>Ascomycota</taxon>
        <taxon>Pezizomycotina</taxon>
        <taxon>Leotiomycetes</taxon>
        <taxon>Erysiphales</taxon>
        <taxon>Erysiphaceae</taxon>
        <taxon>Erysiphe</taxon>
    </lineage>
</organism>
<dbReference type="Gene3D" id="3.30.870.10">
    <property type="entry name" value="Endonuclease Chain A"/>
    <property type="match status" value="2"/>
</dbReference>
<comment type="similarity">
    <text evidence="2 10">Belongs to the CDP-alcohol phosphatidyltransferase class-II family.</text>
</comment>
<keyword evidence="10" id="KW-0496">Mitochondrion</keyword>
<dbReference type="PANTHER" id="PTHR12586:SF1">
    <property type="entry name" value="CDP-DIACYLGLYCEROL--GLYCEROL-3-PHOSPHATE 3-PHOSPHATIDYLTRANSFERASE, MITOCHONDRIAL"/>
    <property type="match status" value="1"/>
</dbReference>
<evidence type="ECO:0000256" key="5">
    <source>
        <dbReference type="ARBA" id="ARBA00022737"/>
    </source>
</evidence>
<keyword evidence="4 10" id="KW-0808">Transferase</keyword>
<comment type="pathway">
    <text evidence="1 10">Phospholipid metabolism; phosphatidylglycerol biosynthesis; phosphatidylglycerol from CDP-diacylglycerol: step 1/2.</text>
</comment>
<dbReference type="UniPathway" id="UPA00084">
    <property type="reaction ID" value="UER00503"/>
</dbReference>